<evidence type="ECO:0000256" key="10">
    <source>
        <dbReference type="SAM" id="Phobius"/>
    </source>
</evidence>
<evidence type="ECO:0000256" key="3">
    <source>
        <dbReference type="ARBA" id="ARBA00022475"/>
    </source>
</evidence>
<dbReference type="GO" id="GO:0017004">
    <property type="term" value="P:cytochrome complex assembly"/>
    <property type="evidence" value="ECO:0007669"/>
    <property type="project" value="UniProtKB-KW"/>
</dbReference>
<evidence type="ECO:0000256" key="1">
    <source>
        <dbReference type="ARBA" id="ARBA00004429"/>
    </source>
</evidence>
<evidence type="ECO:0000256" key="6">
    <source>
        <dbReference type="ARBA" id="ARBA00022748"/>
    </source>
</evidence>
<dbReference type="Proteomes" id="UP000295238">
    <property type="component" value="Unassembled WGS sequence"/>
</dbReference>
<feature type="transmembrane region" description="Helical" evidence="10">
    <location>
        <begin position="96"/>
        <end position="113"/>
    </location>
</feature>
<keyword evidence="14" id="KW-1185">Reference proteome</keyword>
<feature type="transmembrane region" description="Helical" evidence="10">
    <location>
        <begin position="38"/>
        <end position="62"/>
    </location>
</feature>
<dbReference type="GO" id="GO:0016829">
    <property type="term" value="F:lyase activity"/>
    <property type="evidence" value="ECO:0007669"/>
    <property type="project" value="UniProtKB-KW"/>
</dbReference>
<feature type="transmembrane region" description="Helical" evidence="10">
    <location>
        <begin position="312"/>
        <end position="331"/>
    </location>
</feature>
<dbReference type="PANTHER" id="PTHR43653:SF1">
    <property type="entry name" value="CYTOCHROME C-TYPE BIOGENESIS PROTEIN CCMF"/>
    <property type="match status" value="1"/>
</dbReference>
<reference evidence="13 14" key="1">
    <citation type="submission" date="2019-03" db="EMBL/GenBank/DDBJ databases">
        <title>Rhizobium sp. nov., an bacterium isolated from biocrust in Mu Us Desert.</title>
        <authorList>
            <person name="Lixiong L."/>
        </authorList>
    </citation>
    <scope>NUCLEOTIDE SEQUENCE [LARGE SCALE GENOMIC DNA]</scope>
    <source>
        <strain evidence="13 14">SPY-1</strain>
    </source>
</reference>
<dbReference type="OrthoDB" id="9761451at2"/>
<feature type="transmembrane region" description="Helical" evidence="10">
    <location>
        <begin position="394"/>
        <end position="413"/>
    </location>
</feature>
<feature type="transmembrane region" description="Helical" evidence="10">
    <location>
        <begin position="352"/>
        <end position="374"/>
    </location>
</feature>
<dbReference type="Pfam" id="PF16327">
    <property type="entry name" value="CcmF_C"/>
    <property type="match status" value="1"/>
</dbReference>
<dbReference type="RefSeq" id="WP_133315990.1">
    <property type="nucleotide sequence ID" value="NZ_SMTL01000002.1"/>
</dbReference>
<evidence type="ECO:0000256" key="8">
    <source>
        <dbReference type="ARBA" id="ARBA00023136"/>
    </source>
</evidence>
<dbReference type="AlphaFoldDB" id="A0A4R5UKB8"/>
<feature type="transmembrane region" description="Helical" evidence="10">
    <location>
        <begin position="613"/>
        <end position="635"/>
    </location>
</feature>
<feature type="transmembrane region" description="Helical" evidence="10">
    <location>
        <begin position="448"/>
        <end position="469"/>
    </location>
</feature>
<keyword evidence="6" id="KW-0201">Cytochrome c-type biogenesis</keyword>
<dbReference type="PRINTS" id="PR01410">
    <property type="entry name" value="CCBIOGENESIS"/>
</dbReference>
<feature type="domain" description="Cytochrome c assembly protein" evidence="11">
    <location>
        <begin position="89"/>
        <end position="295"/>
    </location>
</feature>
<keyword evidence="8 10" id="KW-0472">Membrane</keyword>
<comment type="function">
    <text evidence="9">Required for the biogenesis of c-type cytochromes. Possible subunit of a heme lyase.</text>
</comment>
<accession>A0A4R5UKB8</accession>
<dbReference type="PANTHER" id="PTHR43653">
    <property type="entry name" value="CYTOCHROME C ASSEMBLY PROTEIN-RELATED"/>
    <property type="match status" value="1"/>
</dbReference>
<keyword evidence="3" id="KW-1003">Cell membrane</keyword>
<gene>
    <name evidence="13" type="ORF">E2F50_10065</name>
</gene>
<dbReference type="EMBL" id="SMTL01000002">
    <property type="protein sequence ID" value="TDK37223.1"/>
    <property type="molecule type" value="Genomic_DNA"/>
</dbReference>
<sequence length="662" mass="71446">MIIEIGHYALVLALATALIVSVMPMIGARRGDMALMTLATTGSLTLFLLVTLSFGALTWAYAVSDFSVMNVWENSHSLMPMIYKYSGVWGNHEGSMMLWLLILTFFSALVAVFGRNLPETLKANVLAVQAWIATAFLFFILLTSNPFLRLNPAPAEGQDLNPVLQDLGLAIHPPLLYLGYVGFSVSFSFAVAALIDGRIDAAWARWVRPWTLAAWTCLTAGIAMGSYWAYYELGWGGWWFWDPVENASFMPWLAGTALLHSALVMEKREALKIWTVLLAIMTFSLSLLGTFLVRSGVLTSVHAFATDPTRGIFILCILALFIGGAFALFAWRAPMLKAGGIFAPISREGALVLNNLILTVATATVLTGTLYPLVLETLTGEKISVGAPFFNMTFGLLMLPLLVVVPFGPMLAWKRGDLLGAFQRLYAFAGLALLAGLAFYYAQHGGPVMAIFGLALGFWGMFGALADLWHRGGFGKAKFSVAVRRLAGLPRSAFGAAIGHFGLGVTVLGIVSATTFGTETVVEMKPGASVDAGGYSLTFDGMRDAVGPNYTESRGHFTVARGGVTVADVWSAKRLYTARRMPTTEAGILSFGASQLYVSLGDAMDGGGIVVRIWWKPFILCIWGGALVMMFGGFVSLSDRRLRVGAPSRRAKAARPRLEAAE</sequence>
<dbReference type="NCBIfam" id="TIGR00353">
    <property type="entry name" value="nrfE"/>
    <property type="match status" value="1"/>
</dbReference>
<comment type="similarity">
    <text evidence="2">Belongs to the CcmF/CycK/Ccl1/NrfE/CcsA family.</text>
</comment>
<feature type="transmembrane region" description="Helical" evidence="10">
    <location>
        <begin position="249"/>
        <end position="266"/>
    </location>
</feature>
<dbReference type="InterPro" id="IPR003568">
    <property type="entry name" value="Cyt_c_biogenesis_CcmF"/>
</dbReference>
<feature type="transmembrane region" description="Helical" evidence="10">
    <location>
        <begin position="125"/>
        <end position="142"/>
    </location>
</feature>
<evidence type="ECO:0000256" key="7">
    <source>
        <dbReference type="ARBA" id="ARBA00022989"/>
    </source>
</evidence>
<dbReference type="PRINTS" id="PR01411">
    <property type="entry name" value="CCMFBIOGNSIS"/>
</dbReference>
<evidence type="ECO:0000256" key="5">
    <source>
        <dbReference type="ARBA" id="ARBA00022692"/>
    </source>
</evidence>
<dbReference type="InterPro" id="IPR003567">
    <property type="entry name" value="Cyt_c_biogenesis"/>
</dbReference>
<evidence type="ECO:0000259" key="12">
    <source>
        <dbReference type="Pfam" id="PF16327"/>
    </source>
</evidence>
<feature type="transmembrane region" description="Helical" evidence="10">
    <location>
        <begin position="6"/>
        <end position="26"/>
    </location>
</feature>
<dbReference type="GO" id="GO:0020037">
    <property type="term" value="F:heme binding"/>
    <property type="evidence" value="ECO:0007669"/>
    <property type="project" value="InterPro"/>
</dbReference>
<evidence type="ECO:0000313" key="14">
    <source>
        <dbReference type="Proteomes" id="UP000295238"/>
    </source>
</evidence>
<keyword evidence="13" id="KW-0456">Lyase</keyword>
<dbReference type="InterPro" id="IPR032523">
    <property type="entry name" value="CcmF_C"/>
</dbReference>
<name>A0A4R5UKB8_9HYPH</name>
<feature type="transmembrane region" description="Helical" evidence="10">
    <location>
        <begin position="425"/>
        <end position="442"/>
    </location>
</feature>
<evidence type="ECO:0000256" key="9">
    <source>
        <dbReference type="ARBA" id="ARBA00037230"/>
    </source>
</evidence>
<proteinExistence type="inferred from homology"/>
<dbReference type="GO" id="GO:0015232">
    <property type="term" value="F:heme transmembrane transporter activity"/>
    <property type="evidence" value="ECO:0007669"/>
    <property type="project" value="InterPro"/>
</dbReference>
<dbReference type="Pfam" id="PF01578">
    <property type="entry name" value="Cytochrom_C_asm"/>
    <property type="match status" value="1"/>
</dbReference>
<dbReference type="InterPro" id="IPR002541">
    <property type="entry name" value="Cyt_c_assembly"/>
</dbReference>
<evidence type="ECO:0000259" key="11">
    <source>
        <dbReference type="Pfam" id="PF01578"/>
    </source>
</evidence>
<feature type="transmembrane region" description="Helical" evidence="10">
    <location>
        <begin position="175"/>
        <end position="195"/>
    </location>
</feature>
<dbReference type="NCBIfam" id="NF007691">
    <property type="entry name" value="PRK10369.1"/>
    <property type="match status" value="1"/>
</dbReference>
<keyword evidence="7 10" id="KW-1133">Transmembrane helix</keyword>
<evidence type="ECO:0000313" key="13">
    <source>
        <dbReference type="EMBL" id="TDK37223.1"/>
    </source>
</evidence>
<feature type="transmembrane region" description="Helical" evidence="10">
    <location>
        <begin position="493"/>
        <end position="516"/>
    </location>
</feature>
<feature type="transmembrane region" description="Helical" evidence="10">
    <location>
        <begin position="273"/>
        <end position="292"/>
    </location>
</feature>
<keyword evidence="4" id="KW-0997">Cell inner membrane</keyword>
<comment type="caution">
    <text evidence="13">The sequence shown here is derived from an EMBL/GenBank/DDBJ whole genome shotgun (WGS) entry which is preliminary data.</text>
</comment>
<evidence type="ECO:0000256" key="4">
    <source>
        <dbReference type="ARBA" id="ARBA00022519"/>
    </source>
</evidence>
<organism evidence="13 14">
    <name type="scientific">Rhizobium deserti</name>
    <dbReference type="NCBI Taxonomy" id="2547961"/>
    <lineage>
        <taxon>Bacteria</taxon>
        <taxon>Pseudomonadati</taxon>
        <taxon>Pseudomonadota</taxon>
        <taxon>Alphaproteobacteria</taxon>
        <taxon>Hyphomicrobiales</taxon>
        <taxon>Rhizobiaceae</taxon>
        <taxon>Rhizobium/Agrobacterium group</taxon>
        <taxon>Rhizobium</taxon>
    </lineage>
</organism>
<protein>
    <submittedName>
        <fullName evidence="13">Heme lyase CcmF/NrfE family subunit</fullName>
    </submittedName>
</protein>
<feature type="domain" description="Cytochrome c-type biogenesis protein CcmF C-terminal" evidence="12">
    <location>
        <begin position="315"/>
        <end position="640"/>
    </location>
</feature>
<keyword evidence="5 10" id="KW-0812">Transmembrane</keyword>
<dbReference type="GO" id="GO:0005886">
    <property type="term" value="C:plasma membrane"/>
    <property type="evidence" value="ECO:0007669"/>
    <property type="project" value="UniProtKB-SubCell"/>
</dbReference>
<evidence type="ECO:0000256" key="2">
    <source>
        <dbReference type="ARBA" id="ARBA00009186"/>
    </source>
</evidence>
<feature type="transmembrane region" description="Helical" evidence="10">
    <location>
        <begin position="207"/>
        <end position="229"/>
    </location>
</feature>
<comment type="subcellular location">
    <subcellularLocation>
        <location evidence="1">Cell inner membrane</location>
        <topology evidence="1">Multi-pass membrane protein</topology>
    </subcellularLocation>
</comment>